<keyword evidence="7" id="KW-0694">RNA-binding</keyword>
<evidence type="ECO:0000256" key="11">
    <source>
        <dbReference type="ARBA" id="ARBA00054767"/>
    </source>
</evidence>
<dbReference type="Proteomes" id="UP000298030">
    <property type="component" value="Unassembled WGS sequence"/>
</dbReference>
<dbReference type="PANTHER" id="PTHR12515">
    <property type="entry name" value="STERILE ALPHA MOTIF DOMAIN CONTAINING PROTEIN 4-RELATED"/>
    <property type="match status" value="1"/>
</dbReference>
<dbReference type="GO" id="GO:0000166">
    <property type="term" value="F:nucleotide binding"/>
    <property type="evidence" value="ECO:0007669"/>
    <property type="project" value="UniProtKB-KW"/>
</dbReference>
<feature type="region of interest" description="Disordered" evidence="13">
    <location>
        <begin position="507"/>
        <end position="546"/>
    </location>
</feature>
<comment type="subunit">
    <text evidence="9">Monomer. Binds to RNA.</text>
</comment>
<organism evidence="15 16">
    <name type="scientific">Coprinellus micaceus</name>
    <name type="common">Glistening ink-cap mushroom</name>
    <name type="synonym">Coprinus micaceus</name>
    <dbReference type="NCBI Taxonomy" id="71717"/>
    <lineage>
        <taxon>Eukaryota</taxon>
        <taxon>Fungi</taxon>
        <taxon>Dikarya</taxon>
        <taxon>Basidiomycota</taxon>
        <taxon>Agaricomycotina</taxon>
        <taxon>Agaricomycetes</taxon>
        <taxon>Agaricomycetidae</taxon>
        <taxon>Agaricales</taxon>
        <taxon>Agaricineae</taxon>
        <taxon>Psathyrellaceae</taxon>
        <taxon>Coprinellus</taxon>
    </lineage>
</organism>
<dbReference type="CDD" id="cd09556">
    <property type="entry name" value="SAM_VTS1_fungal"/>
    <property type="match status" value="1"/>
</dbReference>
<feature type="compositionally biased region" description="Gly residues" evidence="13">
    <location>
        <begin position="510"/>
        <end position="525"/>
    </location>
</feature>
<dbReference type="InterPro" id="IPR013761">
    <property type="entry name" value="SAM/pointed_sf"/>
</dbReference>
<dbReference type="GO" id="GO:0003729">
    <property type="term" value="F:mRNA binding"/>
    <property type="evidence" value="ECO:0007669"/>
    <property type="project" value="InterPro"/>
</dbReference>
<evidence type="ECO:0000256" key="4">
    <source>
        <dbReference type="ARBA" id="ARBA00022448"/>
    </source>
</evidence>
<dbReference type="STRING" id="71717.A0A4Y7T916"/>
<dbReference type="InterPro" id="IPR057327">
    <property type="entry name" value="Vts1_dom"/>
</dbReference>
<dbReference type="GO" id="GO:0000289">
    <property type="term" value="P:nuclear-transcribed mRNA poly(A) tail shortening"/>
    <property type="evidence" value="ECO:0007669"/>
    <property type="project" value="TreeGrafter"/>
</dbReference>
<evidence type="ECO:0000313" key="16">
    <source>
        <dbReference type="Proteomes" id="UP000298030"/>
    </source>
</evidence>
<dbReference type="FunFam" id="1.10.150.50:FF:000033">
    <property type="entry name" value="Protein vts1, variant"/>
    <property type="match status" value="1"/>
</dbReference>
<dbReference type="InterPro" id="IPR001660">
    <property type="entry name" value="SAM"/>
</dbReference>
<feature type="compositionally biased region" description="Polar residues" evidence="13">
    <location>
        <begin position="401"/>
        <end position="418"/>
    </location>
</feature>
<dbReference type="AlphaFoldDB" id="A0A4Y7T916"/>
<comment type="similarity">
    <text evidence="3">Belongs to the VTS1 family.</text>
</comment>
<dbReference type="Pfam" id="PF25479">
    <property type="entry name" value="Vts1"/>
    <property type="match status" value="1"/>
</dbReference>
<comment type="function">
    <text evidence="11">RNA-binding protein involved in post-transcriptional regulation through transcript degradation.</text>
</comment>
<reference evidence="15 16" key="1">
    <citation type="journal article" date="2019" name="Nat. Ecol. Evol.">
        <title>Megaphylogeny resolves global patterns of mushroom evolution.</title>
        <authorList>
            <person name="Varga T."/>
            <person name="Krizsan K."/>
            <person name="Foldi C."/>
            <person name="Dima B."/>
            <person name="Sanchez-Garcia M."/>
            <person name="Sanchez-Ramirez S."/>
            <person name="Szollosi G.J."/>
            <person name="Szarkandi J.G."/>
            <person name="Papp V."/>
            <person name="Albert L."/>
            <person name="Andreopoulos W."/>
            <person name="Angelini C."/>
            <person name="Antonin V."/>
            <person name="Barry K.W."/>
            <person name="Bougher N.L."/>
            <person name="Buchanan P."/>
            <person name="Buyck B."/>
            <person name="Bense V."/>
            <person name="Catcheside P."/>
            <person name="Chovatia M."/>
            <person name="Cooper J."/>
            <person name="Damon W."/>
            <person name="Desjardin D."/>
            <person name="Finy P."/>
            <person name="Geml J."/>
            <person name="Haridas S."/>
            <person name="Hughes K."/>
            <person name="Justo A."/>
            <person name="Karasinski D."/>
            <person name="Kautmanova I."/>
            <person name="Kiss B."/>
            <person name="Kocsube S."/>
            <person name="Kotiranta H."/>
            <person name="LaButti K.M."/>
            <person name="Lechner B.E."/>
            <person name="Liimatainen K."/>
            <person name="Lipzen A."/>
            <person name="Lukacs Z."/>
            <person name="Mihaltcheva S."/>
            <person name="Morgado L.N."/>
            <person name="Niskanen T."/>
            <person name="Noordeloos M.E."/>
            <person name="Ohm R.A."/>
            <person name="Ortiz-Santana B."/>
            <person name="Ovrebo C."/>
            <person name="Racz N."/>
            <person name="Riley R."/>
            <person name="Savchenko A."/>
            <person name="Shiryaev A."/>
            <person name="Soop K."/>
            <person name="Spirin V."/>
            <person name="Szebenyi C."/>
            <person name="Tomsovsky M."/>
            <person name="Tulloss R.E."/>
            <person name="Uehling J."/>
            <person name="Grigoriev I.V."/>
            <person name="Vagvolgyi C."/>
            <person name="Papp T."/>
            <person name="Martin F.M."/>
            <person name="Miettinen O."/>
            <person name="Hibbett D.S."/>
            <person name="Nagy L.G."/>
        </authorList>
    </citation>
    <scope>NUCLEOTIDE SEQUENCE [LARGE SCALE GENOMIC DNA]</scope>
    <source>
        <strain evidence="15 16">FP101781</strain>
    </source>
</reference>
<dbReference type="PROSITE" id="PS50105">
    <property type="entry name" value="SAM_DOMAIN"/>
    <property type="match status" value="1"/>
</dbReference>
<dbReference type="SUPFAM" id="SSF47769">
    <property type="entry name" value="SAM/Pointed domain"/>
    <property type="match status" value="1"/>
</dbReference>
<dbReference type="GO" id="GO:0015031">
    <property type="term" value="P:protein transport"/>
    <property type="evidence" value="ECO:0007669"/>
    <property type="project" value="UniProtKB-KW"/>
</dbReference>
<accession>A0A4Y7T916</accession>
<keyword evidence="16" id="KW-1185">Reference proteome</keyword>
<evidence type="ECO:0000256" key="7">
    <source>
        <dbReference type="ARBA" id="ARBA00022884"/>
    </source>
</evidence>
<evidence type="ECO:0000256" key="2">
    <source>
        <dbReference type="ARBA" id="ARBA00004514"/>
    </source>
</evidence>
<evidence type="ECO:0000256" key="1">
    <source>
        <dbReference type="ARBA" id="ARBA00004201"/>
    </source>
</evidence>
<dbReference type="GO" id="GO:0000932">
    <property type="term" value="C:P-body"/>
    <property type="evidence" value="ECO:0007669"/>
    <property type="project" value="UniProtKB-SubCell"/>
</dbReference>
<feature type="compositionally biased region" description="Polar residues" evidence="13">
    <location>
        <begin position="234"/>
        <end position="249"/>
    </location>
</feature>
<keyword evidence="6" id="KW-0547">Nucleotide-binding</keyword>
<dbReference type="PANTHER" id="PTHR12515:SF5">
    <property type="entry name" value="PROTEIN SMAUG"/>
    <property type="match status" value="1"/>
</dbReference>
<evidence type="ECO:0000256" key="12">
    <source>
        <dbReference type="ARBA" id="ARBA00073291"/>
    </source>
</evidence>
<gene>
    <name evidence="15" type="ORF">FA13DRAFT_524962</name>
</gene>
<dbReference type="GO" id="GO:0005829">
    <property type="term" value="C:cytosol"/>
    <property type="evidence" value="ECO:0007669"/>
    <property type="project" value="UniProtKB-SubCell"/>
</dbReference>
<feature type="compositionally biased region" description="Polar residues" evidence="13">
    <location>
        <begin position="260"/>
        <end position="270"/>
    </location>
</feature>
<evidence type="ECO:0000256" key="13">
    <source>
        <dbReference type="SAM" id="MobiDB-lite"/>
    </source>
</evidence>
<keyword evidence="8" id="KW-0653">Protein transport</keyword>
<dbReference type="SMART" id="SM00454">
    <property type="entry name" value="SAM"/>
    <property type="match status" value="1"/>
</dbReference>
<evidence type="ECO:0000256" key="5">
    <source>
        <dbReference type="ARBA" id="ARBA00022490"/>
    </source>
</evidence>
<proteinExistence type="inferred from homology"/>
<name>A0A4Y7T916_COPMI</name>
<dbReference type="Gene3D" id="1.10.150.50">
    <property type="entry name" value="Transcription Factor, Ets-1"/>
    <property type="match status" value="1"/>
</dbReference>
<comment type="subcellular location">
    <subcellularLocation>
        <location evidence="1">Cytoplasm</location>
        <location evidence="1">P-body</location>
    </subcellularLocation>
    <subcellularLocation>
        <location evidence="2">Cytoplasm</location>
        <location evidence="2">Cytosol</location>
    </subcellularLocation>
</comment>
<evidence type="ECO:0000256" key="9">
    <source>
        <dbReference type="ARBA" id="ARBA00024046"/>
    </source>
</evidence>
<dbReference type="EMBL" id="QPFP01000022">
    <property type="protein sequence ID" value="TEB30645.1"/>
    <property type="molecule type" value="Genomic_DNA"/>
</dbReference>
<dbReference type="Pfam" id="PF07647">
    <property type="entry name" value="SAM_2"/>
    <property type="match status" value="1"/>
</dbReference>
<keyword evidence="5" id="KW-0963">Cytoplasm</keyword>
<feature type="compositionally biased region" description="Polar residues" evidence="13">
    <location>
        <begin position="280"/>
        <end position="290"/>
    </location>
</feature>
<evidence type="ECO:0000256" key="8">
    <source>
        <dbReference type="ARBA" id="ARBA00022927"/>
    </source>
</evidence>
<evidence type="ECO:0000259" key="14">
    <source>
        <dbReference type="PROSITE" id="PS50105"/>
    </source>
</evidence>
<dbReference type="InterPro" id="IPR050897">
    <property type="entry name" value="SMAUG/VTS1_RNA-bind"/>
</dbReference>
<evidence type="ECO:0000256" key="3">
    <source>
        <dbReference type="ARBA" id="ARBA00007325"/>
    </source>
</evidence>
<sequence length="630" mass="65609">MSLRPPTASPSPSPGPHENGKVSARQSMGPSARGTPTLAPASPRPGGQSSARPTSELLGSGAMFQTPEAEALDQWFENLQNYEATLEDMAAASLDVNFKEELSAIEQWFKVLSEAERTAALYSLLQHSTQVQIRFFITVLQQMARSDPMTALLSPAMGGSMQSQMEAKLATLKSPGLKSGLPASPTARNFNTGNRQSLVLDNNSFLSPDSAALPPPSSDAAATLAQQRAKLKASNASHRISAPVLNSSGADARASWGPSHLSQVSEQQAPAQEVVIPSSRPKSSDFSGSIASPRPGGDQQQSDSWANMVSTPLIPMFKDTRPATQTIETPPKAEQHWSRNPAPAVPRMGDPTTRRRNKLNEGGNHGGVVYDDNGNPMHGSQQRNVSGPGGHGGWNGARSPALSNASSNRFGGNDDNGSQHGGSNNPGGMNGLGMQMGGPFGMGSPTLGMGLPGMGVPPLSPFNMNALGVGGMFGMGMTPDQQAQLLAAQMAATGLGGPNGWLGMQPLGSAGLGSGRRGPGGGGRSPGLKSASSVGSRVDTGTPKEEEVDPALLNDIPAWLRSLRLHKYTPNFEGCSWNEMVQMDEAALEAKGVAALGARRKMLKTFENVRKKMGIDGGPPPPSAPNSAAI</sequence>
<evidence type="ECO:0000256" key="10">
    <source>
        <dbReference type="ARBA" id="ARBA00024136"/>
    </source>
</evidence>
<evidence type="ECO:0000313" key="15">
    <source>
        <dbReference type="EMBL" id="TEB30645.1"/>
    </source>
</evidence>
<feature type="compositionally biased region" description="Low complexity" evidence="13">
    <location>
        <begin position="206"/>
        <end position="222"/>
    </location>
</feature>
<feature type="compositionally biased region" description="Gly residues" evidence="13">
    <location>
        <begin position="424"/>
        <end position="435"/>
    </location>
</feature>
<feature type="region of interest" description="Disordered" evidence="13">
    <location>
        <begin position="327"/>
        <end position="435"/>
    </location>
</feature>
<feature type="domain" description="SAM" evidence="14">
    <location>
        <begin position="551"/>
        <end position="612"/>
    </location>
</feature>
<keyword evidence="4" id="KW-0813">Transport</keyword>
<feature type="region of interest" description="Disordered" evidence="13">
    <location>
        <begin position="206"/>
        <end position="304"/>
    </location>
</feature>
<comment type="caution">
    <text evidence="15">The sequence shown here is derived from an EMBL/GenBank/DDBJ whole genome shotgun (WGS) entry which is preliminary data.</text>
</comment>
<dbReference type="InterPro" id="IPR037635">
    <property type="entry name" value="VTS1_SAM"/>
</dbReference>
<protein>
    <recommendedName>
        <fullName evidence="10">RNA-binding protein VTS1</fullName>
    </recommendedName>
    <alternativeName>
        <fullName evidence="12">RNA-binding protein vts1</fullName>
    </alternativeName>
</protein>
<dbReference type="OrthoDB" id="2155283at2759"/>
<feature type="region of interest" description="Disordered" evidence="13">
    <location>
        <begin position="1"/>
        <end position="55"/>
    </location>
</feature>
<evidence type="ECO:0000256" key="6">
    <source>
        <dbReference type="ARBA" id="ARBA00022741"/>
    </source>
</evidence>